<organism evidence="2 3">
    <name type="scientific">Mucinivorans hirudinis</name>
    <dbReference type="NCBI Taxonomy" id="1433126"/>
    <lineage>
        <taxon>Bacteria</taxon>
        <taxon>Pseudomonadati</taxon>
        <taxon>Bacteroidota</taxon>
        <taxon>Bacteroidia</taxon>
        <taxon>Bacteroidales</taxon>
        <taxon>Rikenellaceae</taxon>
        <taxon>Mucinivorans</taxon>
    </lineage>
</organism>
<accession>A0A060R8U9</accession>
<sequence length="247" mass="28120">MKQQIDQIIKRFQEIKSLGFVASTRPNNRDGGIGNTLEDLLGIAENNLKEADINGVEVKSQRQLTNSKISLFSKAPTSPTGANAVLKDMFGQMRDGSGHKKLYASVFGNRESLVYGKNRMSLVVDRGQEIIRLRVVHEDGGVYEDVFWSFQELVTASNKLQIIMFVSAKSRREQEVLYYYFQRATLFYRFNFESFIKAIEDGDIQFDIRIGSYKSGKNIGKVHDHGSGFRVNSNKLHLLFESMEEVE</sequence>
<reference evidence="2 3" key="1">
    <citation type="journal article" date="2015" name="Genome Announc.">
        <title>Complete Genome Sequence of the Novel Leech Symbiont Mucinivorans hirudinis M3T.</title>
        <authorList>
            <person name="Nelson M.C."/>
            <person name="Bomar L."/>
            <person name="Graf J."/>
        </authorList>
    </citation>
    <scope>NUCLEOTIDE SEQUENCE [LARGE SCALE GENOMIC DNA]</scope>
    <source>
        <strain evidence="3">M3</strain>
    </source>
</reference>
<dbReference type="EMBL" id="HG934468">
    <property type="protein sequence ID" value="CDN31965.1"/>
    <property type="molecule type" value="Genomic_DNA"/>
</dbReference>
<gene>
    <name evidence="2" type="ORF">BN938_1885</name>
</gene>
<feature type="domain" description="MvaI/BcnI restriction endonuclease" evidence="1">
    <location>
        <begin position="9"/>
        <end position="240"/>
    </location>
</feature>
<dbReference type="InterPro" id="IPR029127">
    <property type="entry name" value="MvaI_BcnI"/>
</dbReference>
<dbReference type="Gene3D" id="3.40.210.20">
    <property type="entry name" value="MvaI/BcnI restriction endonuclease, catalytic domain"/>
    <property type="match status" value="1"/>
</dbReference>
<dbReference type="InterPro" id="IPR043005">
    <property type="entry name" value="MvaI_BcnI_rec"/>
</dbReference>
<dbReference type="Gene3D" id="3.30.70.3570">
    <property type="entry name" value="MvaI/BcnI restriction endonuclease, recognition domain"/>
    <property type="match status" value="1"/>
</dbReference>
<dbReference type="Proteomes" id="UP000027616">
    <property type="component" value="Chromosome I"/>
</dbReference>
<dbReference type="HOGENOM" id="CLU_1141953_0_0_10"/>
<dbReference type="eggNOG" id="ENOG502Z999">
    <property type="taxonomic scope" value="Bacteria"/>
</dbReference>
<evidence type="ECO:0000313" key="3">
    <source>
        <dbReference type="Proteomes" id="UP000027616"/>
    </source>
</evidence>
<dbReference type="InterPro" id="IPR043004">
    <property type="entry name" value="MvaI_BcnI_cat"/>
</dbReference>
<dbReference type="OrthoDB" id="9204522at2"/>
<dbReference type="Pfam" id="PF15515">
    <property type="entry name" value="MvaI_BcnI"/>
    <property type="match status" value="1"/>
</dbReference>
<dbReference type="AlphaFoldDB" id="A0A060R8U9"/>
<dbReference type="PATRIC" id="fig|1433126.3.peg.1864"/>
<proteinExistence type="predicted"/>
<keyword evidence="3" id="KW-1185">Reference proteome</keyword>
<dbReference type="STRING" id="1433126.BN938_1885"/>
<protein>
    <submittedName>
        <fullName evidence="2">TVG1488832 protein</fullName>
    </submittedName>
</protein>
<name>A0A060R8U9_9BACT</name>
<dbReference type="KEGG" id="rbc:BN938_1885"/>
<evidence type="ECO:0000259" key="1">
    <source>
        <dbReference type="Pfam" id="PF15515"/>
    </source>
</evidence>
<evidence type="ECO:0000313" key="2">
    <source>
        <dbReference type="EMBL" id="CDN31965.1"/>
    </source>
</evidence>